<dbReference type="Gene3D" id="3.40.50.2020">
    <property type="match status" value="1"/>
</dbReference>
<dbReference type="AlphaFoldDB" id="A0A517IET5"/>
<dbReference type="EMBL" id="CP042161">
    <property type="protein sequence ID" value="QDS37389.1"/>
    <property type="molecule type" value="Genomic_DNA"/>
</dbReference>
<organism evidence="2 3">
    <name type="scientific">Brevibacillus brevis</name>
    <name type="common">Bacillus brevis</name>
    <dbReference type="NCBI Taxonomy" id="1393"/>
    <lineage>
        <taxon>Bacteria</taxon>
        <taxon>Bacillati</taxon>
        <taxon>Bacillota</taxon>
        <taxon>Bacilli</taxon>
        <taxon>Bacillales</taxon>
        <taxon>Paenibacillaceae</taxon>
        <taxon>Brevibacillus</taxon>
    </lineage>
</organism>
<comment type="similarity">
    <text evidence="1">Belongs to the ComF/GntX family.</text>
</comment>
<dbReference type="Proteomes" id="UP000317713">
    <property type="component" value="Chromosome"/>
</dbReference>
<evidence type="ECO:0000313" key="2">
    <source>
        <dbReference type="EMBL" id="QDS37389.1"/>
    </source>
</evidence>
<dbReference type="PANTHER" id="PTHR47505:SF1">
    <property type="entry name" value="DNA UTILIZATION PROTEIN YHGH"/>
    <property type="match status" value="1"/>
</dbReference>
<sequence>MTSGMCVRCGGRIVAPQKETIVREKGRQLSEQTSYPVIYRMLKGIVLCGVCLDALPLIGHDICQRCGRDRELQASIGNEGLCRDCVHGEDDQILVTNRSLLRYEKEEKDLLGLFKYRGDERLALYYGTLLAITVQRYYRSIGFSCITTVPLHPQRLQERGFNQVNLLARHLGATIKIPVRLLLRRTKDTPKLSKQKGRVSRQESMREAFAWDDQNMPMPSASKILLLDDIYTTGSTLRSCAKTIREHLGSSCEVYSLTIYR</sequence>
<dbReference type="InterPro" id="IPR051910">
    <property type="entry name" value="ComF/GntX_DNA_util-trans"/>
</dbReference>
<evidence type="ECO:0000313" key="3">
    <source>
        <dbReference type="Proteomes" id="UP000317713"/>
    </source>
</evidence>
<protein>
    <submittedName>
        <fullName evidence="2">ComF family protein</fullName>
    </submittedName>
</protein>
<accession>A0A517IET5</accession>
<dbReference type="CDD" id="cd06223">
    <property type="entry name" value="PRTases_typeI"/>
    <property type="match status" value="1"/>
</dbReference>
<dbReference type="SUPFAM" id="SSF53271">
    <property type="entry name" value="PRTase-like"/>
    <property type="match status" value="1"/>
</dbReference>
<evidence type="ECO:0000256" key="1">
    <source>
        <dbReference type="ARBA" id="ARBA00008007"/>
    </source>
</evidence>
<dbReference type="PANTHER" id="PTHR47505">
    <property type="entry name" value="DNA UTILIZATION PROTEIN YHGH"/>
    <property type="match status" value="1"/>
</dbReference>
<reference evidence="2 3" key="1">
    <citation type="submission" date="2019-07" db="EMBL/GenBank/DDBJ databases">
        <title>Characterization of Brevibacillus brevis HK544, as a potential biocontrol agent.</title>
        <authorList>
            <person name="Kim H."/>
        </authorList>
    </citation>
    <scope>NUCLEOTIDE SEQUENCE [LARGE SCALE GENOMIC DNA]</scope>
    <source>
        <strain evidence="2 3">HK544</strain>
    </source>
</reference>
<proteinExistence type="inferred from homology"/>
<dbReference type="InterPro" id="IPR000836">
    <property type="entry name" value="PRTase_dom"/>
</dbReference>
<name>A0A517IET5_BREBE</name>
<gene>
    <name evidence="2" type="ORF">FPS98_27360</name>
</gene>
<dbReference type="InterPro" id="IPR029057">
    <property type="entry name" value="PRTase-like"/>
</dbReference>
<dbReference type="RefSeq" id="WP_144618823.1">
    <property type="nucleotide sequence ID" value="NZ_CP042161.1"/>
</dbReference>